<dbReference type="OrthoDB" id="9151442at2"/>
<gene>
    <name evidence="1" type="ORF">E6P07_11270</name>
</gene>
<dbReference type="AlphaFoldDB" id="A0A6I6EK88"/>
<evidence type="ECO:0000313" key="2">
    <source>
        <dbReference type="Proteomes" id="UP000426424"/>
    </source>
</evidence>
<evidence type="ECO:0000313" key="1">
    <source>
        <dbReference type="EMBL" id="QGU33507.1"/>
    </source>
</evidence>
<proteinExistence type="predicted"/>
<dbReference type="Proteomes" id="UP000426424">
    <property type="component" value="Chromosome"/>
</dbReference>
<sequence>MAFTEFIFDRQAIQERAEQARANLKAKRGLSDALGFAIDVIWDRLNRDPMNYRSYGPYWWTVKDVLQRHGKEIGQDSHEMVRSVYSFEDDYESLIAAETFRDWYLDTQFKGTNQFLLDRETGETYTLFDSDMEIPLI</sequence>
<dbReference type="KEGG" id="ttp:E6P07_11270"/>
<dbReference type="RefSeq" id="WP_153975699.1">
    <property type="nucleotide sequence ID" value="NZ_CP039268.1"/>
</dbReference>
<keyword evidence="2" id="KW-1185">Reference proteome</keyword>
<organism evidence="1 2">
    <name type="scientific">Thermochromatium tepidum ATCC 43061</name>
    <dbReference type="NCBI Taxonomy" id="316276"/>
    <lineage>
        <taxon>Bacteria</taxon>
        <taxon>Pseudomonadati</taxon>
        <taxon>Pseudomonadota</taxon>
        <taxon>Gammaproteobacteria</taxon>
        <taxon>Chromatiales</taxon>
        <taxon>Chromatiaceae</taxon>
        <taxon>Thermochromatium</taxon>
    </lineage>
</organism>
<protein>
    <submittedName>
        <fullName evidence="1">Uncharacterized protein</fullName>
    </submittedName>
</protein>
<name>A0A6I6EK88_THETI</name>
<reference evidence="1 2" key="1">
    <citation type="submission" date="2019-12" db="EMBL/GenBank/DDBJ databases">
        <title>The complete genome of the thermophilic, anoxygenic phototrophic gammaproteobacterium Thermochromatium tepidum.</title>
        <authorList>
            <person name="Sattley W.M."/>
            <person name="Swingley W.D."/>
            <person name="Burchell B.M."/>
            <person name="Gurbani S.A."/>
            <person name="Kujawa C.M."/>
            <person name="Nuccio D.A."/>
            <person name="Schladweiler J."/>
            <person name="Shaffer K.N."/>
            <person name="Stokes L.M."/>
            <person name="Touchman J.W."/>
            <person name="Blankenship R.E."/>
            <person name="Madigan M.T."/>
        </authorList>
    </citation>
    <scope>NUCLEOTIDE SEQUENCE [LARGE SCALE GENOMIC DNA]</scope>
    <source>
        <strain evidence="1 2">ATCC 43061</strain>
    </source>
</reference>
<accession>A0A6I6EK88</accession>
<dbReference type="EMBL" id="CP039268">
    <property type="protein sequence ID" value="QGU33507.1"/>
    <property type="molecule type" value="Genomic_DNA"/>
</dbReference>